<protein>
    <recommendedName>
        <fullName evidence="3">Spindle pole body-associated protein cut12 domain-containing protein</fullName>
    </recommendedName>
</protein>
<feature type="region of interest" description="Disordered" evidence="2">
    <location>
        <begin position="1"/>
        <end position="22"/>
    </location>
</feature>
<feature type="domain" description="Spindle pole body-associated protein cut12" evidence="3">
    <location>
        <begin position="1"/>
        <end position="85"/>
    </location>
</feature>
<evidence type="ECO:0000256" key="2">
    <source>
        <dbReference type="SAM" id="MobiDB-lite"/>
    </source>
</evidence>
<evidence type="ECO:0000313" key="4">
    <source>
        <dbReference type="EMBL" id="KAK0512746.1"/>
    </source>
</evidence>
<evidence type="ECO:0000256" key="1">
    <source>
        <dbReference type="SAM" id="Coils"/>
    </source>
</evidence>
<feature type="compositionally biased region" description="Polar residues" evidence="2">
    <location>
        <begin position="296"/>
        <end position="305"/>
    </location>
</feature>
<feature type="compositionally biased region" description="Basic and acidic residues" evidence="2">
    <location>
        <begin position="176"/>
        <end position="195"/>
    </location>
</feature>
<reference evidence="4" key="1">
    <citation type="submission" date="2023-03" db="EMBL/GenBank/DDBJ databases">
        <title>Complete genome of Cladonia borealis.</title>
        <authorList>
            <person name="Park H."/>
        </authorList>
    </citation>
    <scope>NUCLEOTIDE SEQUENCE</scope>
    <source>
        <strain evidence="4">ANT050790</strain>
    </source>
</reference>
<evidence type="ECO:0000313" key="5">
    <source>
        <dbReference type="Proteomes" id="UP001166286"/>
    </source>
</evidence>
<keyword evidence="1" id="KW-0175">Coiled coil</keyword>
<dbReference type="Pfam" id="PF11500">
    <property type="entry name" value="Cut12"/>
    <property type="match status" value="1"/>
</dbReference>
<feature type="region of interest" description="Disordered" evidence="2">
    <location>
        <begin position="120"/>
        <end position="155"/>
    </location>
</feature>
<gene>
    <name evidence="4" type="ORF">JMJ35_004763</name>
</gene>
<feature type="coiled-coil region" evidence="1">
    <location>
        <begin position="43"/>
        <end position="84"/>
    </location>
</feature>
<keyword evidence="5" id="KW-1185">Reference proteome</keyword>
<feature type="compositionally biased region" description="Basic and acidic residues" evidence="2">
    <location>
        <begin position="208"/>
        <end position="231"/>
    </location>
</feature>
<feature type="region of interest" description="Disordered" evidence="2">
    <location>
        <begin position="176"/>
        <end position="231"/>
    </location>
</feature>
<feature type="compositionally biased region" description="Basic residues" evidence="2">
    <location>
        <begin position="1"/>
        <end position="12"/>
    </location>
</feature>
<accession>A0AA39R2C4</accession>
<sequence>MDLSKPRSRSGQHWKTEYEQYQRRSDREMKEIIKYGQQVKSYAAKKDAEAANLSEKLKKELAKVARMESKVSKLAAQLNAAQDQGPEGESEQARLVGELAQQTALAIRYKQKVDHYKAAISEQNAGKTDDGDQDNSEAAAKGGARGKRLLSQPEASDNLAMISEFQAQLEDLHRVSQAAEDRGRQLKEENRELKRSLARVKQEMMSYETRRQAREERLKRSEAKHRAAREECEERLAQLTAEHQELLRMTNRRPIAHETPRTHAAQLDGIEPRLRENRRMTKEGVDENAPPAGANVKTSKSSYSPRKSRLQKTPVDVWTSNSPPEIAVDKTPAQEQTQLPPSSVKHDIYRTLKEIDQNLVLEKDLKETTIPTPVHANTHHHPKPLAPSHKSRSTSPLLPAKKLTIDSSTIHLTSSPAKLQPAQSTDLSYSKPSLATVGRSASLLTGRAGSSRTSTMGSVRVSALPADRAAAAKARLAKRCAEKKRRLVSGS</sequence>
<evidence type="ECO:0000259" key="3">
    <source>
        <dbReference type="Pfam" id="PF11500"/>
    </source>
</evidence>
<feature type="region of interest" description="Disordered" evidence="2">
    <location>
        <begin position="282"/>
        <end position="341"/>
    </location>
</feature>
<dbReference type="Proteomes" id="UP001166286">
    <property type="component" value="Unassembled WGS sequence"/>
</dbReference>
<dbReference type="InterPro" id="IPR021589">
    <property type="entry name" value="Cut12"/>
</dbReference>
<dbReference type="EMBL" id="JAFEKC020000009">
    <property type="protein sequence ID" value="KAK0512746.1"/>
    <property type="molecule type" value="Genomic_DNA"/>
</dbReference>
<feature type="region of interest" description="Disordered" evidence="2">
    <location>
        <begin position="370"/>
        <end position="396"/>
    </location>
</feature>
<comment type="caution">
    <text evidence="4">The sequence shown here is derived from an EMBL/GenBank/DDBJ whole genome shotgun (WGS) entry which is preliminary data.</text>
</comment>
<dbReference type="AlphaFoldDB" id="A0AA39R2C4"/>
<organism evidence="4 5">
    <name type="scientific">Cladonia borealis</name>
    <dbReference type="NCBI Taxonomy" id="184061"/>
    <lineage>
        <taxon>Eukaryota</taxon>
        <taxon>Fungi</taxon>
        <taxon>Dikarya</taxon>
        <taxon>Ascomycota</taxon>
        <taxon>Pezizomycotina</taxon>
        <taxon>Lecanoromycetes</taxon>
        <taxon>OSLEUM clade</taxon>
        <taxon>Lecanoromycetidae</taxon>
        <taxon>Lecanorales</taxon>
        <taxon>Lecanorineae</taxon>
        <taxon>Cladoniaceae</taxon>
        <taxon>Cladonia</taxon>
    </lineage>
</organism>
<name>A0AA39R2C4_9LECA</name>
<proteinExistence type="predicted"/>